<organism evidence="1 2">
    <name type="scientific">Leptomonas seymouri</name>
    <dbReference type="NCBI Taxonomy" id="5684"/>
    <lineage>
        <taxon>Eukaryota</taxon>
        <taxon>Discoba</taxon>
        <taxon>Euglenozoa</taxon>
        <taxon>Kinetoplastea</taxon>
        <taxon>Metakinetoplastina</taxon>
        <taxon>Trypanosomatida</taxon>
        <taxon>Trypanosomatidae</taxon>
        <taxon>Leishmaniinae</taxon>
        <taxon>Leptomonas</taxon>
    </lineage>
</organism>
<comment type="caution">
    <text evidence="1">The sequence shown here is derived from an EMBL/GenBank/DDBJ whole genome shotgun (WGS) entry which is preliminary data.</text>
</comment>
<dbReference type="Proteomes" id="UP000038009">
    <property type="component" value="Unassembled WGS sequence"/>
</dbReference>
<dbReference type="AlphaFoldDB" id="A0A0N1HZD6"/>
<reference evidence="1 2" key="1">
    <citation type="journal article" date="2015" name="PLoS Pathog.">
        <title>Leptomonas seymouri: Adaptations to the Dixenous Life Cycle Analyzed by Genome Sequencing, Transcriptome Profiling and Co-infection with Leishmania donovani.</title>
        <authorList>
            <person name="Kraeva N."/>
            <person name="Butenko A."/>
            <person name="Hlavacova J."/>
            <person name="Kostygov A."/>
            <person name="Myskova J."/>
            <person name="Grybchuk D."/>
            <person name="Lestinova T."/>
            <person name="Votypka J."/>
            <person name="Volf P."/>
            <person name="Opperdoes F."/>
            <person name="Flegontov P."/>
            <person name="Lukes J."/>
            <person name="Yurchenko V."/>
        </authorList>
    </citation>
    <scope>NUCLEOTIDE SEQUENCE [LARGE SCALE GENOMIC DNA]</scope>
    <source>
        <strain evidence="1 2">ATCC 30220</strain>
    </source>
</reference>
<evidence type="ECO:0000313" key="2">
    <source>
        <dbReference type="Proteomes" id="UP000038009"/>
    </source>
</evidence>
<gene>
    <name evidence="1" type="ORF">ABL78_8287</name>
</gene>
<name>A0A0N1HZD6_LEPSE</name>
<dbReference type="VEuPathDB" id="TriTrypDB:Lsey_0593_0030"/>
<evidence type="ECO:0000313" key="1">
    <source>
        <dbReference type="EMBL" id="KPI82702.1"/>
    </source>
</evidence>
<accession>A0A0N1HZD6</accession>
<keyword evidence="2" id="KW-1185">Reference proteome</keyword>
<protein>
    <submittedName>
        <fullName evidence="1">Uncharacterized protein</fullName>
    </submittedName>
</protein>
<sequence>MPGVLCWAECVSGVAVLSVGSRSATKAESVAPLKLAAYISKKVLLASSRDFLLPSLIPAGYSASSSCAMSATALSLSSHSTKRVMRRMETKKWVKAVAIMGTQKKGISMMPSSAMAGNTMDAFSSLPDSA</sequence>
<dbReference type="EMBL" id="LJSK01000593">
    <property type="protein sequence ID" value="KPI82702.1"/>
    <property type="molecule type" value="Genomic_DNA"/>
</dbReference>
<proteinExistence type="predicted"/>